<evidence type="ECO:0000256" key="14">
    <source>
        <dbReference type="HAMAP-Rule" id="MF_00454"/>
    </source>
</evidence>
<evidence type="ECO:0000256" key="8">
    <source>
        <dbReference type="ARBA" id="ARBA00023065"/>
    </source>
</evidence>
<keyword evidence="16" id="KW-1185">Reference proteome</keyword>
<proteinExistence type="inferred from homology"/>
<dbReference type="EMBL" id="JAOUSE010000036">
    <property type="protein sequence ID" value="MCU9595004.1"/>
    <property type="molecule type" value="Genomic_DNA"/>
</dbReference>
<reference evidence="15 16" key="1">
    <citation type="submission" date="2022-10" db="EMBL/GenBank/DDBJ databases">
        <title>Description of Fervidibacillus gen. nov. in the family Fervidibacillaceae fam. nov. with two species, Fervidibacillus albus sp. nov., and Fervidibacillus halotolerans sp. nov., isolated from tidal flat sediments.</title>
        <authorList>
            <person name="Kwon K.K."/>
            <person name="Yang S.-H."/>
        </authorList>
    </citation>
    <scope>NUCLEOTIDE SEQUENCE [LARGE SCALE GENOMIC DNA]</scope>
    <source>
        <strain evidence="15 16">DSM 23332</strain>
    </source>
</reference>
<protein>
    <recommendedName>
        <fullName evidence="14">Fluoride-specific ion channel FluC</fullName>
    </recommendedName>
</protein>
<comment type="function">
    <text evidence="13 14">Fluoride-specific ion channel. Important for reducing fluoride concentration in the cell, thus reducing its toxicity.</text>
</comment>
<dbReference type="PANTHER" id="PTHR28259">
    <property type="entry name" value="FLUORIDE EXPORT PROTEIN 1-RELATED"/>
    <property type="match status" value="1"/>
</dbReference>
<keyword evidence="8 14" id="KW-0406">Ion transport</keyword>
<evidence type="ECO:0000313" key="16">
    <source>
        <dbReference type="Proteomes" id="UP001208656"/>
    </source>
</evidence>
<evidence type="ECO:0000256" key="9">
    <source>
        <dbReference type="ARBA" id="ARBA00023136"/>
    </source>
</evidence>
<evidence type="ECO:0000256" key="12">
    <source>
        <dbReference type="ARBA" id="ARBA00035585"/>
    </source>
</evidence>
<dbReference type="NCBIfam" id="TIGR00494">
    <property type="entry name" value="crcB"/>
    <property type="match status" value="1"/>
</dbReference>
<evidence type="ECO:0000256" key="2">
    <source>
        <dbReference type="ARBA" id="ARBA00022448"/>
    </source>
</evidence>
<evidence type="ECO:0000256" key="11">
    <source>
        <dbReference type="ARBA" id="ARBA00035120"/>
    </source>
</evidence>
<feature type="binding site" evidence="14">
    <location>
        <position position="72"/>
    </location>
    <ligand>
        <name>Na(+)</name>
        <dbReference type="ChEBI" id="CHEBI:29101"/>
        <note>structural</note>
    </ligand>
</feature>
<comment type="subcellular location">
    <subcellularLocation>
        <location evidence="1 14">Cell membrane</location>
        <topology evidence="1 14">Multi-pass membrane protein</topology>
    </subcellularLocation>
</comment>
<evidence type="ECO:0000256" key="1">
    <source>
        <dbReference type="ARBA" id="ARBA00004651"/>
    </source>
</evidence>
<dbReference type="RefSeq" id="WP_263061929.1">
    <property type="nucleotide sequence ID" value="NZ_JAOUSE010000036.1"/>
</dbReference>
<evidence type="ECO:0000256" key="6">
    <source>
        <dbReference type="ARBA" id="ARBA00022989"/>
    </source>
</evidence>
<evidence type="ECO:0000256" key="4">
    <source>
        <dbReference type="ARBA" id="ARBA00022692"/>
    </source>
</evidence>
<feature type="transmembrane region" description="Helical" evidence="14">
    <location>
        <begin position="92"/>
        <end position="113"/>
    </location>
</feature>
<sequence>MIWLIGIGGALGAATRFLIGNILNKRTFPFGTWLINSFGSFLLGLLTQFYISNEISDGLFYLGGIGFCGAFTTFSTFGYETITLMQFNKKKLALFYVVSSIVLGVIFAMVGFYI</sequence>
<keyword evidence="5 14" id="KW-0479">Metal-binding</keyword>
<keyword evidence="2 14" id="KW-0813">Transport</keyword>
<name>A0ABT2WJW4_9BACI</name>
<evidence type="ECO:0000313" key="15">
    <source>
        <dbReference type="EMBL" id="MCU9595004.1"/>
    </source>
</evidence>
<dbReference type="Pfam" id="PF02537">
    <property type="entry name" value="CRCB"/>
    <property type="match status" value="1"/>
</dbReference>
<dbReference type="HAMAP" id="MF_00454">
    <property type="entry name" value="FluC"/>
    <property type="match status" value="1"/>
</dbReference>
<dbReference type="InterPro" id="IPR003691">
    <property type="entry name" value="FluC"/>
</dbReference>
<evidence type="ECO:0000256" key="5">
    <source>
        <dbReference type="ARBA" id="ARBA00022723"/>
    </source>
</evidence>
<evidence type="ECO:0000256" key="13">
    <source>
        <dbReference type="ARBA" id="ARBA00049940"/>
    </source>
</evidence>
<dbReference type="PANTHER" id="PTHR28259:SF16">
    <property type="entry name" value="FLUORIDE-SPECIFIC ION CHANNEL FLUC 2"/>
    <property type="match status" value="1"/>
</dbReference>
<evidence type="ECO:0000256" key="7">
    <source>
        <dbReference type="ARBA" id="ARBA00023053"/>
    </source>
</evidence>
<feature type="binding site" evidence="14">
    <location>
        <position position="69"/>
    </location>
    <ligand>
        <name>Na(+)</name>
        <dbReference type="ChEBI" id="CHEBI:29101"/>
        <note>structural</note>
    </ligand>
</feature>
<feature type="transmembrane region" description="Helical" evidence="14">
    <location>
        <begin position="58"/>
        <end position="80"/>
    </location>
</feature>
<keyword evidence="9 14" id="KW-0472">Membrane</keyword>
<keyword evidence="3 14" id="KW-1003">Cell membrane</keyword>
<accession>A0ABT2WJW4</accession>
<comment type="similarity">
    <text evidence="11 14">Belongs to the fluoride channel Fluc/FEX (TC 1.A.43) family.</text>
</comment>
<evidence type="ECO:0000256" key="10">
    <source>
        <dbReference type="ARBA" id="ARBA00023303"/>
    </source>
</evidence>
<feature type="transmembrane region" description="Helical" evidence="14">
    <location>
        <begin position="30"/>
        <end position="52"/>
    </location>
</feature>
<feature type="transmembrane region" description="Helical" evidence="14">
    <location>
        <begin position="6"/>
        <end position="23"/>
    </location>
</feature>
<keyword evidence="10 14" id="KW-0407">Ion channel</keyword>
<dbReference type="Proteomes" id="UP001208656">
    <property type="component" value="Unassembled WGS sequence"/>
</dbReference>
<keyword evidence="7 14" id="KW-0915">Sodium</keyword>
<comment type="caution">
    <text evidence="15">The sequence shown here is derived from an EMBL/GenBank/DDBJ whole genome shotgun (WGS) entry which is preliminary data.</text>
</comment>
<comment type="activity regulation">
    <text evidence="14">Na(+) is not transported, but it plays an essential structural role and its presence is essential for fluoride channel function.</text>
</comment>
<organism evidence="15 16">
    <name type="scientific">Pallidibacillus thermolactis</name>
    <dbReference type="NCBI Taxonomy" id="251051"/>
    <lineage>
        <taxon>Bacteria</taxon>
        <taxon>Bacillati</taxon>
        <taxon>Bacillota</taxon>
        <taxon>Bacilli</taxon>
        <taxon>Bacillales</taxon>
        <taxon>Bacillaceae</taxon>
        <taxon>Pallidibacillus</taxon>
    </lineage>
</organism>
<comment type="catalytic activity">
    <reaction evidence="12">
        <text>fluoride(in) = fluoride(out)</text>
        <dbReference type="Rhea" id="RHEA:76159"/>
        <dbReference type="ChEBI" id="CHEBI:17051"/>
    </reaction>
    <physiologicalReaction direction="left-to-right" evidence="12">
        <dbReference type="Rhea" id="RHEA:76160"/>
    </physiologicalReaction>
</comment>
<gene>
    <name evidence="14 15" type="primary">crcB</name>
    <name evidence="14" type="synonym">fluC</name>
    <name evidence="15" type="ORF">OEV82_11195</name>
</gene>
<keyword evidence="4 14" id="KW-0812">Transmembrane</keyword>
<evidence type="ECO:0000256" key="3">
    <source>
        <dbReference type="ARBA" id="ARBA00022475"/>
    </source>
</evidence>
<keyword evidence="6 14" id="KW-1133">Transmembrane helix</keyword>